<evidence type="ECO:0000313" key="2">
    <source>
        <dbReference type="Proteomes" id="UP000019384"/>
    </source>
</evidence>
<dbReference type="Proteomes" id="UP000019384">
    <property type="component" value="Unassembled WGS sequence"/>
</dbReference>
<proteinExistence type="predicted"/>
<dbReference type="GeneID" id="34520342"/>
<dbReference type="RefSeq" id="XP_022458954.1">
    <property type="nucleotide sequence ID" value="XM_022603227.1"/>
</dbReference>
<dbReference type="AlphaFoldDB" id="W6MLG9"/>
<dbReference type="HOGENOM" id="CLU_1547836_0_0_1"/>
<organism evidence="1 2">
    <name type="scientific">Kuraishia capsulata CBS 1993</name>
    <dbReference type="NCBI Taxonomy" id="1382522"/>
    <lineage>
        <taxon>Eukaryota</taxon>
        <taxon>Fungi</taxon>
        <taxon>Dikarya</taxon>
        <taxon>Ascomycota</taxon>
        <taxon>Saccharomycotina</taxon>
        <taxon>Pichiomycetes</taxon>
        <taxon>Pichiales</taxon>
        <taxon>Pichiaceae</taxon>
        <taxon>Kuraishia</taxon>
    </lineage>
</organism>
<keyword evidence="2" id="KW-1185">Reference proteome</keyword>
<reference evidence="1" key="2">
    <citation type="submission" date="2014-02" db="EMBL/GenBank/DDBJ databases">
        <title>Complete DNA sequence of /Kuraishia capsulata/ illustrates novel genomic features among budding yeasts (/Saccharomycotina/).</title>
        <authorList>
            <person name="Morales L."/>
            <person name="Noel B."/>
            <person name="Porcel B."/>
            <person name="Marcet-Houben M."/>
            <person name="Hullo M-F."/>
            <person name="Sacerdot C."/>
            <person name="Tekaia F."/>
            <person name="Leh-Louis V."/>
            <person name="Despons L."/>
            <person name="Khanna V."/>
            <person name="Aury J-M."/>
            <person name="Barbe V."/>
            <person name="Couloux A."/>
            <person name="Labadie K."/>
            <person name="Pelletier E."/>
            <person name="Souciet J-L."/>
            <person name="Boekhout T."/>
            <person name="Gabaldon T."/>
            <person name="Wincker P."/>
            <person name="Dujon B."/>
        </authorList>
    </citation>
    <scope>NUCLEOTIDE SEQUENCE</scope>
    <source>
        <strain evidence="1">CBS 1993</strain>
    </source>
</reference>
<dbReference type="EMBL" id="HG793127">
    <property type="protein sequence ID" value="CDK26958.1"/>
    <property type="molecule type" value="Genomic_DNA"/>
</dbReference>
<reference evidence="1" key="1">
    <citation type="submission" date="2013-12" db="EMBL/GenBank/DDBJ databases">
        <authorList>
            <person name="Genoscope - CEA"/>
        </authorList>
    </citation>
    <scope>NUCLEOTIDE SEQUENCE</scope>
    <source>
        <strain evidence="1">CBS 1993</strain>
    </source>
</reference>
<accession>W6MLG9</accession>
<sequence>MESKGELSRLSEKFLLGLIVVENEKLVLDRGKALGLTAMFPERFPRCLQLIESGSVQRISLENTQQKITVMRDPFKLRKRGITGASTDANPSGPIHLVEPSLKYCTCDSHNAELSEGFKNYISCSSILKKTASCEHLLALQVLNANKEELDGFVQNVTLGYDEWMTMHARLLY</sequence>
<protein>
    <submittedName>
        <fullName evidence="1">Uncharacterized protein</fullName>
    </submittedName>
</protein>
<name>W6MLG9_9ASCO</name>
<gene>
    <name evidence="1" type="ORF">KUCA_T00002935001</name>
</gene>
<evidence type="ECO:0000313" key="1">
    <source>
        <dbReference type="EMBL" id="CDK26958.1"/>
    </source>
</evidence>